<dbReference type="PANTHER" id="PTHR30154">
    <property type="entry name" value="LEUCINE-RESPONSIVE REGULATORY PROTEIN"/>
    <property type="match status" value="1"/>
</dbReference>
<dbReference type="SUPFAM" id="SSF46785">
    <property type="entry name" value="Winged helix' DNA-binding domain"/>
    <property type="match status" value="1"/>
</dbReference>
<keyword evidence="3" id="KW-0804">Transcription</keyword>
<name>F4KZL6_HALH1</name>
<evidence type="ECO:0000256" key="3">
    <source>
        <dbReference type="ARBA" id="ARBA00023163"/>
    </source>
</evidence>
<dbReference type="InterPro" id="IPR036390">
    <property type="entry name" value="WH_DNA-bd_sf"/>
</dbReference>
<keyword evidence="6" id="KW-1185">Reference proteome</keyword>
<dbReference type="InterPro" id="IPR000485">
    <property type="entry name" value="AsnC-type_HTH_dom"/>
</dbReference>
<dbReference type="Pfam" id="PF13412">
    <property type="entry name" value="HTH_24"/>
    <property type="match status" value="1"/>
</dbReference>
<dbReference type="SMART" id="SM00344">
    <property type="entry name" value="HTH_ASNC"/>
    <property type="match status" value="1"/>
</dbReference>
<feature type="domain" description="HTH asnC-type" evidence="4">
    <location>
        <begin position="11"/>
        <end position="71"/>
    </location>
</feature>
<sequence length="161" mass="18226">MENTNSNHYQPDEIDQIILQSLQADGRKSFSDLAKEMGMAVSTVSKRYMNLVDCGILTIVGRVEPERVGLNAYAAIQVQVDTVANVERVAQELLELPEVSFLALRTGDFQLEINVMCRDNTHLMDILRSQMDKISHVRKYEINMYLKVYKWGRTGVSVSVG</sequence>
<reference key="2">
    <citation type="submission" date="2011-04" db="EMBL/GenBank/DDBJ databases">
        <title>Complete sequence of chromosome of Haliscomenobacter hydrossis DSM 1100.</title>
        <authorList>
            <consortium name="US DOE Joint Genome Institute (JGI-PGF)"/>
            <person name="Lucas S."/>
            <person name="Han J."/>
            <person name="Lapidus A."/>
            <person name="Bruce D."/>
            <person name="Goodwin L."/>
            <person name="Pitluck S."/>
            <person name="Peters L."/>
            <person name="Kyrpides N."/>
            <person name="Mavromatis K."/>
            <person name="Ivanova N."/>
            <person name="Ovchinnikova G."/>
            <person name="Pagani I."/>
            <person name="Daligault H."/>
            <person name="Detter J.C."/>
            <person name="Han C."/>
            <person name="Land M."/>
            <person name="Hauser L."/>
            <person name="Markowitz V."/>
            <person name="Cheng J.-F."/>
            <person name="Hugenholtz P."/>
            <person name="Woyke T."/>
            <person name="Wu D."/>
            <person name="Verbarg S."/>
            <person name="Frueling A."/>
            <person name="Brambilla E."/>
            <person name="Klenk H.-P."/>
            <person name="Eisen J.A."/>
        </authorList>
    </citation>
    <scope>NUCLEOTIDE SEQUENCE</scope>
    <source>
        <strain>DSM 1100</strain>
    </source>
</reference>
<dbReference type="AlphaFoldDB" id="F4KZL6"/>
<dbReference type="Proteomes" id="UP000008461">
    <property type="component" value="Chromosome"/>
</dbReference>
<dbReference type="GO" id="GO:0006355">
    <property type="term" value="P:regulation of DNA-templated transcription"/>
    <property type="evidence" value="ECO:0007669"/>
    <property type="project" value="UniProtKB-ARBA"/>
</dbReference>
<dbReference type="GO" id="GO:0043565">
    <property type="term" value="F:sequence-specific DNA binding"/>
    <property type="evidence" value="ECO:0007669"/>
    <property type="project" value="InterPro"/>
</dbReference>
<dbReference type="InterPro" id="IPR011008">
    <property type="entry name" value="Dimeric_a/b-barrel"/>
</dbReference>
<evidence type="ECO:0000256" key="1">
    <source>
        <dbReference type="ARBA" id="ARBA00023015"/>
    </source>
</evidence>
<dbReference type="PRINTS" id="PR00033">
    <property type="entry name" value="HTHASNC"/>
</dbReference>
<evidence type="ECO:0000313" key="5">
    <source>
        <dbReference type="EMBL" id="AEE49486.1"/>
    </source>
</evidence>
<dbReference type="STRING" id="760192.Halhy_1595"/>
<dbReference type="Gene3D" id="3.30.70.920">
    <property type="match status" value="1"/>
</dbReference>
<dbReference type="HOGENOM" id="CLU_091233_5_2_10"/>
<dbReference type="InterPro" id="IPR019887">
    <property type="entry name" value="Tscrpt_reg_AsnC/Lrp_C"/>
</dbReference>
<organism evidence="5 6">
    <name type="scientific">Haliscomenobacter hydrossis (strain ATCC 27775 / DSM 1100 / LMG 10767 / O)</name>
    <dbReference type="NCBI Taxonomy" id="760192"/>
    <lineage>
        <taxon>Bacteria</taxon>
        <taxon>Pseudomonadati</taxon>
        <taxon>Bacteroidota</taxon>
        <taxon>Saprospiria</taxon>
        <taxon>Saprospirales</taxon>
        <taxon>Haliscomenobacteraceae</taxon>
        <taxon>Haliscomenobacter</taxon>
    </lineage>
</organism>
<dbReference type="CDD" id="cd00090">
    <property type="entry name" value="HTH_ARSR"/>
    <property type="match status" value="1"/>
</dbReference>
<dbReference type="Pfam" id="PF01037">
    <property type="entry name" value="AsnC_trans_reg"/>
    <property type="match status" value="1"/>
</dbReference>
<dbReference type="OrthoDB" id="529868at2"/>
<evidence type="ECO:0000259" key="4">
    <source>
        <dbReference type="PROSITE" id="PS50956"/>
    </source>
</evidence>
<dbReference type="KEGG" id="hhy:Halhy_1595"/>
<gene>
    <name evidence="5" type="ordered locus">Halhy_1595</name>
</gene>
<dbReference type="GO" id="GO:0043200">
    <property type="term" value="P:response to amino acid"/>
    <property type="evidence" value="ECO:0007669"/>
    <property type="project" value="TreeGrafter"/>
</dbReference>
<accession>F4KZL6</accession>
<keyword evidence="2" id="KW-0238">DNA-binding</keyword>
<keyword evidence="1" id="KW-0805">Transcription regulation</keyword>
<dbReference type="PROSITE" id="PS50956">
    <property type="entry name" value="HTH_ASNC_2"/>
    <property type="match status" value="1"/>
</dbReference>
<protein>
    <submittedName>
        <fullName evidence="5">Transcriptional regulator, AsnC family</fullName>
    </submittedName>
</protein>
<evidence type="ECO:0000256" key="2">
    <source>
        <dbReference type="ARBA" id="ARBA00023125"/>
    </source>
</evidence>
<dbReference type="Gene3D" id="1.10.10.10">
    <property type="entry name" value="Winged helix-like DNA-binding domain superfamily/Winged helix DNA-binding domain"/>
    <property type="match status" value="1"/>
</dbReference>
<reference evidence="5 6" key="1">
    <citation type="journal article" date="2011" name="Stand. Genomic Sci.">
        <title>Complete genome sequence of Haliscomenobacter hydrossis type strain (O).</title>
        <authorList>
            <consortium name="US DOE Joint Genome Institute (JGI-PGF)"/>
            <person name="Daligault H."/>
            <person name="Lapidus A."/>
            <person name="Zeytun A."/>
            <person name="Nolan M."/>
            <person name="Lucas S."/>
            <person name="Del Rio T.G."/>
            <person name="Tice H."/>
            <person name="Cheng J.F."/>
            <person name="Tapia R."/>
            <person name="Han C."/>
            <person name="Goodwin L."/>
            <person name="Pitluck S."/>
            <person name="Liolios K."/>
            <person name="Pagani I."/>
            <person name="Ivanova N."/>
            <person name="Huntemann M."/>
            <person name="Mavromatis K."/>
            <person name="Mikhailova N."/>
            <person name="Pati A."/>
            <person name="Chen A."/>
            <person name="Palaniappan K."/>
            <person name="Land M."/>
            <person name="Hauser L."/>
            <person name="Brambilla E.M."/>
            <person name="Rohde M."/>
            <person name="Verbarg S."/>
            <person name="Goker M."/>
            <person name="Bristow J."/>
            <person name="Eisen J.A."/>
            <person name="Markowitz V."/>
            <person name="Hugenholtz P."/>
            <person name="Kyrpides N.C."/>
            <person name="Klenk H.P."/>
            <person name="Woyke T."/>
        </authorList>
    </citation>
    <scope>NUCLEOTIDE SEQUENCE [LARGE SCALE GENOMIC DNA]</scope>
    <source>
        <strain evidence="6">ATCC 27775 / DSM 1100 / LMG 10767 / O</strain>
    </source>
</reference>
<dbReference type="eggNOG" id="COG1522">
    <property type="taxonomic scope" value="Bacteria"/>
</dbReference>
<dbReference type="GO" id="GO:0005829">
    <property type="term" value="C:cytosol"/>
    <property type="evidence" value="ECO:0007669"/>
    <property type="project" value="TreeGrafter"/>
</dbReference>
<evidence type="ECO:0000313" key="6">
    <source>
        <dbReference type="Proteomes" id="UP000008461"/>
    </source>
</evidence>
<dbReference type="InterPro" id="IPR019888">
    <property type="entry name" value="Tscrpt_reg_AsnC-like"/>
</dbReference>
<dbReference type="EMBL" id="CP002691">
    <property type="protein sequence ID" value="AEE49486.1"/>
    <property type="molecule type" value="Genomic_DNA"/>
</dbReference>
<dbReference type="PANTHER" id="PTHR30154:SF34">
    <property type="entry name" value="TRANSCRIPTIONAL REGULATOR AZLB"/>
    <property type="match status" value="1"/>
</dbReference>
<proteinExistence type="predicted"/>
<dbReference type="RefSeq" id="WP_013764040.1">
    <property type="nucleotide sequence ID" value="NC_015510.1"/>
</dbReference>
<dbReference type="SUPFAM" id="SSF54909">
    <property type="entry name" value="Dimeric alpha+beta barrel"/>
    <property type="match status" value="1"/>
</dbReference>
<dbReference type="InterPro" id="IPR036388">
    <property type="entry name" value="WH-like_DNA-bd_sf"/>
</dbReference>
<dbReference type="InterPro" id="IPR011991">
    <property type="entry name" value="ArsR-like_HTH"/>
</dbReference>